<reference evidence="2 3" key="2">
    <citation type="journal article" date="2013" name="Plant Cell Physiol.">
        <title>Rice Annotation Project Database (RAP-DB): an integrative and interactive database for rice genomics.</title>
        <authorList>
            <person name="Sakai H."/>
            <person name="Lee S.S."/>
            <person name="Tanaka T."/>
            <person name="Numa H."/>
            <person name="Kim J."/>
            <person name="Kawahara Y."/>
            <person name="Wakimoto H."/>
            <person name="Yang C.C."/>
            <person name="Iwamoto M."/>
            <person name="Abe T."/>
            <person name="Yamada Y."/>
            <person name="Muto A."/>
            <person name="Inokuchi H."/>
            <person name="Ikemura T."/>
            <person name="Matsumoto T."/>
            <person name="Sasaki T."/>
            <person name="Itoh T."/>
        </authorList>
    </citation>
    <scope>NUCLEOTIDE SEQUENCE [LARGE SCALE GENOMIC DNA]</scope>
    <source>
        <strain evidence="3">cv. Nipponbare</strain>
    </source>
</reference>
<gene>
    <name evidence="2" type="ordered locus">Os05g0326600</name>
    <name evidence="2" type="ORF">OSNPB_050326600</name>
</gene>
<dbReference type="Proteomes" id="UP000059680">
    <property type="component" value="Chromosome 5"/>
</dbReference>
<evidence type="ECO:0000256" key="1">
    <source>
        <dbReference type="SAM" id="MobiDB-lite"/>
    </source>
</evidence>
<protein>
    <submittedName>
        <fullName evidence="2">Os05g0326600 protein</fullName>
    </submittedName>
</protein>
<feature type="compositionally biased region" description="Basic residues" evidence="1">
    <location>
        <begin position="16"/>
        <end position="26"/>
    </location>
</feature>
<dbReference type="EMBL" id="AP014961">
    <property type="protein sequence ID" value="BAS93392.1"/>
    <property type="molecule type" value="Genomic_DNA"/>
</dbReference>
<accession>A0A0P0WKT1</accession>
<reference evidence="2 3" key="3">
    <citation type="journal article" date="2013" name="Rice">
        <title>Improvement of the Oryza sativa Nipponbare reference genome using next generation sequence and optical map data.</title>
        <authorList>
            <person name="Kawahara Y."/>
            <person name="de la Bastide M."/>
            <person name="Hamilton J.P."/>
            <person name="Kanamori H."/>
            <person name="McCombie W.R."/>
            <person name="Ouyang S."/>
            <person name="Schwartz D.C."/>
            <person name="Tanaka T."/>
            <person name="Wu J."/>
            <person name="Zhou S."/>
            <person name="Childs K.L."/>
            <person name="Davidson R.M."/>
            <person name="Lin H."/>
            <person name="Quesada-Ocampo L."/>
            <person name="Vaillancourt B."/>
            <person name="Sakai H."/>
            <person name="Lee S.S."/>
            <person name="Kim J."/>
            <person name="Numa H."/>
            <person name="Itoh T."/>
            <person name="Buell C.R."/>
            <person name="Matsumoto T."/>
        </authorList>
    </citation>
    <scope>NUCLEOTIDE SEQUENCE [LARGE SCALE GENOMIC DNA]</scope>
    <source>
        <strain evidence="3">cv. Nipponbare</strain>
    </source>
</reference>
<organism evidence="2 3">
    <name type="scientific">Oryza sativa subsp. japonica</name>
    <name type="common">Rice</name>
    <dbReference type="NCBI Taxonomy" id="39947"/>
    <lineage>
        <taxon>Eukaryota</taxon>
        <taxon>Viridiplantae</taxon>
        <taxon>Streptophyta</taxon>
        <taxon>Embryophyta</taxon>
        <taxon>Tracheophyta</taxon>
        <taxon>Spermatophyta</taxon>
        <taxon>Magnoliopsida</taxon>
        <taxon>Liliopsida</taxon>
        <taxon>Poales</taxon>
        <taxon>Poaceae</taxon>
        <taxon>BOP clade</taxon>
        <taxon>Oryzoideae</taxon>
        <taxon>Oryzeae</taxon>
        <taxon>Oryzinae</taxon>
        <taxon>Oryza</taxon>
        <taxon>Oryza sativa</taxon>
    </lineage>
</organism>
<reference evidence="3" key="1">
    <citation type="journal article" date="2005" name="Nature">
        <title>The map-based sequence of the rice genome.</title>
        <authorList>
            <consortium name="International rice genome sequencing project (IRGSP)"/>
            <person name="Matsumoto T."/>
            <person name="Wu J."/>
            <person name="Kanamori H."/>
            <person name="Katayose Y."/>
            <person name="Fujisawa M."/>
            <person name="Namiki N."/>
            <person name="Mizuno H."/>
            <person name="Yamamoto K."/>
            <person name="Antonio B.A."/>
            <person name="Baba T."/>
            <person name="Sakata K."/>
            <person name="Nagamura Y."/>
            <person name="Aoki H."/>
            <person name="Arikawa K."/>
            <person name="Arita K."/>
            <person name="Bito T."/>
            <person name="Chiden Y."/>
            <person name="Fujitsuka N."/>
            <person name="Fukunaka R."/>
            <person name="Hamada M."/>
            <person name="Harada C."/>
            <person name="Hayashi A."/>
            <person name="Hijishita S."/>
            <person name="Honda M."/>
            <person name="Hosokawa S."/>
            <person name="Ichikawa Y."/>
            <person name="Idonuma A."/>
            <person name="Iijima M."/>
            <person name="Ikeda M."/>
            <person name="Ikeno M."/>
            <person name="Ito K."/>
            <person name="Ito S."/>
            <person name="Ito T."/>
            <person name="Ito Y."/>
            <person name="Ito Y."/>
            <person name="Iwabuchi A."/>
            <person name="Kamiya K."/>
            <person name="Karasawa W."/>
            <person name="Kurita K."/>
            <person name="Katagiri S."/>
            <person name="Kikuta A."/>
            <person name="Kobayashi H."/>
            <person name="Kobayashi N."/>
            <person name="Machita K."/>
            <person name="Maehara T."/>
            <person name="Masukawa M."/>
            <person name="Mizubayashi T."/>
            <person name="Mukai Y."/>
            <person name="Nagasaki H."/>
            <person name="Nagata Y."/>
            <person name="Naito S."/>
            <person name="Nakashima M."/>
            <person name="Nakama Y."/>
            <person name="Nakamichi Y."/>
            <person name="Nakamura M."/>
            <person name="Meguro A."/>
            <person name="Negishi M."/>
            <person name="Ohta I."/>
            <person name="Ohta T."/>
            <person name="Okamoto M."/>
            <person name="Ono N."/>
            <person name="Saji S."/>
            <person name="Sakaguchi M."/>
            <person name="Sakai K."/>
            <person name="Shibata M."/>
            <person name="Shimokawa T."/>
            <person name="Song J."/>
            <person name="Takazaki Y."/>
            <person name="Terasawa K."/>
            <person name="Tsugane M."/>
            <person name="Tsuji K."/>
            <person name="Ueda S."/>
            <person name="Waki K."/>
            <person name="Yamagata H."/>
            <person name="Yamamoto M."/>
            <person name="Yamamoto S."/>
            <person name="Yamane H."/>
            <person name="Yoshiki S."/>
            <person name="Yoshihara R."/>
            <person name="Yukawa K."/>
            <person name="Zhong H."/>
            <person name="Yano M."/>
            <person name="Yuan Q."/>
            <person name="Ouyang S."/>
            <person name="Liu J."/>
            <person name="Jones K.M."/>
            <person name="Gansberger K."/>
            <person name="Moffat K."/>
            <person name="Hill J."/>
            <person name="Bera J."/>
            <person name="Fadrosh D."/>
            <person name="Jin S."/>
            <person name="Johri S."/>
            <person name="Kim M."/>
            <person name="Overton L."/>
            <person name="Reardon M."/>
            <person name="Tsitrin T."/>
            <person name="Vuong H."/>
            <person name="Weaver B."/>
            <person name="Ciecko A."/>
            <person name="Tallon L."/>
            <person name="Jackson J."/>
            <person name="Pai G."/>
            <person name="Aken S.V."/>
            <person name="Utterback T."/>
            <person name="Reidmuller S."/>
            <person name="Feldblyum T."/>
            <person name="Hsiao J."/>
            <person name="Zismann V."/>
            <person name="Iobst S."/>
            <person name="de Vazeille A.R."/>
            <person name="Buell C.R."/>
            <person name="Ying K."/>
            <person name="Li Y."/>
            <person name="Lu T."/>
            <person name="Huang Y."/>
            <person name="Zhao Q."/>
            <person name="Feng Q."/>
            <person name="Zhang L."/>
            <person name="Zhu J."/>
            <person name="Weng Q."/>
            <person name="Mu J."/>
            <person name="Lu Y."/>
            <person name="Fan D."/>
            <person name="Liu Y."/>
            <person name="Guan J."/>
            <person name="Zhang Y."/>
            <person name="Yu S."/>
            <person name="Liu X."/>
            <person name="Zhang Y."/>
            <person name="Hong G."/>
            <person name="Han B."/>
            <person name="Choisne N."/>
            <person name="Demange N."/>
            <person name="Orjeda G."/>
            <person name="Samain S."/>
            <person name="Cattolico L."/>
            <person name="Pelletier E."/>
            <person name="Couloux A."/>
            <person name="Segurens B."/>
            <person name="Wincker P."/>
            <person name="D'Hont A."/>
            <person name="Scarpelli C."/>
            <person name="Weissenbach J."/>
            <person name="Salanoubat M."/>
            <person name="Quetier F."/>
            <person name="Yu Y."/>
            <person name="Kim H.R."/>
            <person name="Rambo T."/>
            <person name="Currie J."/>
            <person name="Collura K."/>
            <person name="Luo M."/>
            <person name="Yang T."/>
            <person name="Ammiraju J.S.S."/>
            <person name="Engler F."/>
            <person name="Soderlund C."/>
            <person name="Wing R.A."/>
            <person name="Palmer L.E."/>
            <person name="de la Bastide M."/>
            <person name="Spiegel L."/>
            <person name="Nascimento L."/>
            <person name="Zutavern T."/>
            <person name="O'Shaughnessy A."/>
            <person name="Dike S."/>
            <person name="Dedhia N."/>
            <person name="Preston R."/>
            <person name="Balija V."/>
            <person name="McCombie W.R."/>
            <person name="Chow T."/>
            <person name="Chen H."/>
            <person name="Chung M."/>
            <person name="Chen C."/>
            <person name="Shaw J."/>
            <person name="Wu H."/>
            <person name="Hsiao K."/>
            <person name="Chao Y."/>
            <person name="Chu M."/>
            <person name="Cheng C."/>
            <person name="Hour A."/>
            <person name="Lee P."/>
            <person name="Lin S."/>
            <person name="Lin Y."/>
            <person name="Liou J."/>
            <person name="Liu S."/>
            <person name="Hsing Y."/>
            <person name="Raghuvanshi S."/>
            <person name="Mohanty A."/>
            <person name="Bharti A.K."/>
            <person name="Gaur A."/>
            <person name="Gupta V."/>
            <person name="Kumar D."/>
            <person name="Ravi V."/>
            <person name="Vij S."/>
            <person name="Kapur A."/>
            <person name="Khurana P."/>
            <person name="Khurana P."/>
            <person name="Khurana J.P."/>
            <person name="Tyagi A.K."/>
            <person name="Gaikwad K."/>
            <person name="Singh A."/>
            <person name="Dalal V."/>
            <person name="Srivastava S."/>
            <person name="Dixit A."/>
            <person name="Pal A.K."/>
            <person name="Ghazi I.A."/>
            <person name="Yadav M."/>
            <person name="Pandit A."/>
            <person name="Bhargava A."/>
            <person name="Sureshbabu K."/>
            <person name="Batra K."/>
            <person name="Sharma T.R."/>
            <person name="Mohapatra T."/>
            <person name="Singh N.K."/>
            <person name="Messing J."/>
            <person name="Nelson A.B."/>
            <person name="Fuks G."/>
            <person name="Kavchok S."/>
            <person name="Keizer G."/>
            <person name="Linton E."/>
            <person name="Llaca V."/>
            <person name="Song R."/>
            <person name="Tanyolac B."/>
            <person name="Young S."/>
            <person name="Ho-Il K."/>
            <person name="Hahn J.H."/>
            <person name="Sangsakoo G."/>
            <person name="Vanavichit A."/>
            <person name="de Mattos Luiz.A.T."/>
            <person name="Zimmer P.D."/>
            <person name="Malone G."/>
            <person name="Dellagostin O."/>
            <person name="de Oliveira A.C."/>
            <person name="Bevan M."/>
            <person name="Bancroft I."/>
            <person name="Minx P."/>
            <person name="Cordum H."/>
            <person name="Wilson R."/>
            <person name="Cheng Z."/>
            <person name="Jin W."/>
            <person name="Jiang J."/>
            <person name="Leong S.A."/>
            <person name="Iwama H."/>
            <person name="Gojobori T."/>
            <person name="Itoh T."/>
            <person name="Niimura Y."/>
            <person name="Fujii Y."/>
            <person name="Habara T."/>
            <person name="Sakai H."/>
            <person name="Sato Y."/>
            <person name="Wilson G."/>
            <person name="Kumar K."/>
            <person name="McCouch S."/>
            <person name="Juretic N."/>
            <person name="Hoen D."/>
            <person name="Wright S."/>
            <person name="Bruskiewich R."/>
            <person name="Bureau T."/>
            <person name="Miyao A."/>
            <person name="Hirochika H."/>
            <person name="Nishikawa T."/>
            <person name="Kadowaki K."/>
            <person name="Sugiura M."/>
            <person name="Burr B."/>
            <person name="Sasaki T."/>
        </authorList>
    </citation>
    <scope>NUCLEOTIDE SEQUENCE [LARGE SCALE GENOMIC DNA]</scope>
    <source>
        <strain evidence="3">cv. Nipponbare</strain>
    </source>
</reference>
<dbReference type="PaxDb" id="39947-A0A0P0WKT1"/>
<dbReference type="Gramene" id="Os05t0326600-01">
    <property type="protein sequence ID" value="Os05t0326600-01"/>
    <property type="gene ID" value="Os05g0326600"/>
</dbReference>
<dbReference type="InParanoid" id="A0A0P0WKT1"/>
<dbReference type="AlphaFoldDB" id="A0A0P0WKT1"/>
<feature type="non-terminal residue" evidence="2">
    <location>
        <position position="1"/>
    </location>
</feature>
<keyword evidence="3" id="KW-1185">Reference proteome</keyword>
<evidence type="ECO:0000313" key="2">
    <source>
        <dbReference type="EMBL" id="BAS93392.1"/>
    </source>
</evidence>
<name>A0A0P0WKT1_ORYSJ</name>
<sequence length="73" mass="7888">LKKIGIHQHTSTPHLRSLRRRRRRRRPAIDGPSSGGGWCVSSPSWGRAGSGSGPPLLAQSSPRSRATSSSIYL</sequence>
<feature type="compositionally biased region" description="Low complexity" evidence="1">
    <location>
        <begin position="60"/>
        <end position="73"/>
    </location>
</feature>
<evidence type="ECO:0000313" key="3">
    <source>
        <dbReference type="Proteomes" id="UP000059680"/>
    </source>
</evidence>
<proteinExistence type="predicted"/>
<feature type="region of interest" description="Disordered" evidence="1">
    <location>
        <begin position="1"/>
        <end position="73"/>
    </location>
</feature>